<keyword evidence="1" id="KW-0479">Metal-binding</keyword>
<feature type="non-terminal residue" evidence="5">
    <location>
        <position position="237"/>
    </location>
</feature>
<dbReference type="Gene3D" id="2.20.25.240">
    <property type="match status" value="3"/>
</dbReference>
<dbReference type="InterPro" id="IPR007588">
    <property type="entry name" value="Znf_FLYWCH"/>
</dbReference>
<keyword evidence="3" id="KW-0862">Zinc</keyword>
<evidence type="ECO:0000256" key="1">
    <source>
        <dbReference type="ARBA" id="ARBA00022723"/>
    </source>
</evidence>
<keyword evidence="6" id="KW-1185">Reference proteome</keyword>
<dbReference type="Pfam" id="PF04500">
    <property type="entry name" value="FLYWCH"/>
    <property type="match status" value="2"/>
</dbReference>
<feature type="domain" description="FLYWCH-type" evidence="4">
    <location>
        <begin position="78"/>
        <end position="135"/>
    </location>
</feature>
<keyword evidence="2" id="KW-0863">Zinc-finger</keyword>
<protein>
    <recommendedName>
        <fullName evidence="4">FLYWCH-type domain-containing protein</fullName>
    </recommendedName>
</protein>
<feature type="domain" description="FLYWCH-type" evidence="4">
    <location>
        <begin position="162"/>
        <end position="219"/>
    </location>
</feature>
<evidence type="ECO:0000313" key="5">
    <source>
        <dbReference type="EMBL" id="CAH2040257.1"/>
    </source>
</evidence>
<evidence type="ECO:0000256" key="3">
    <source>
        <dbReference type="ARBA" id="ARBA00022833"/>
    </source>
</evidence>
<accession>A0ABN8HUK8</accession>
<name>A0ABN8HUK8_9NEOP</name>
<proteinExistence type="predicted"/>
<gene>
    <name evidence="5" type="ORF">IPOD504_LOCUS2420</name>
</gene>
<dbReference type="EMBL" id="OW152824">
    <property type="protein sequence ID" value="CAH2040257.1"/>
    <property type="molecule type" value="Genomic_DNA"/>
</dbReference>
<reference evidence="5" key="1">
    <citation type="submission" date="2022-03" db="EMBL/GenBank/DDBJ databases">
        <authorList>
            <person name="Martin H S."/>
        </authorList>
    </citation>
    <scope>NUCLEOTIDE SEQUENCE</scope>
</reference>
<evidence type="ECO:0000313" key="6">
    <source>
        <dbReference type="Proteomes" id="UP000837857"/>
    </source>
</evidence>
<evidence type="ECO:0000256" key="2">
    <source>
        <dbReference type="ARBA" id="ARBA00022771"/>
    </source>
</evidence>
<sequence length="237" mass="27092">MYKKFTFLYMTGKRNLQCAKKVATKCEARVTLDALGNIVSAYTEHNHPPPKYRRTPQGLYIKIRSSTGSAIIPDEIRFLPTTGGKTLIVYQGYTFSYMNRKRNLRCSRKLTNHCNARFTLDAEGNIVSGFAEHNHPPPTLHRTADGLDLKLASRLLTDVLHFLRTIDGKQIILYRNYTFSYMNTRRKLRCSRMFRGKCTARIILDADGSILLANAVHNHPPPTYHVTAEGVYIKVRN</sequence>
<organism evidence="5 6">
    <name type="scientific">Iphiclides podalirius</name>
    <name type="common">scarce swallowtail</name>
    <dbReference type="NCBI Taxonomy" id="110791"/>
    <lineage>
        <taxon>Eukaryota</taxon>
        <taxon>Metazoa</taxon>
        <taxon>Ecdysozoa</taxon>
        <taxon>Arthropoda</taxon>
        <taxon>Hexapoda</taxon>
        <taxon>Insecta</taxon>
        <taxon>Pterygota</taxon>
        <taxon>Neoptera</taxon>
        <taxon>Endopterygota</taxon>
        <taxon>Lepidoptera</taxon>
        <taxon>Glossata</taxon>
        <taxon>Ditrysia</taxon>
        <taxon>Papilionoidea</taxon>
        <taxon>Papilionidae</taxon>
        <taxon>Papilioninae</taxon>
        <taxon>Iphiclides</taxon>
    </lineage>
</organism>
<dbReference type="Proteomes" id="UP000837857">
    <property type="component" value="Chromosome 12"/>
</dbReference>
<evidence type="ECO:0000259" key="4">
    <source>
        <dbReference type="Pfam" id="PF04500"/>
    </source>
</evidence>